<dbReference type="SUPFAM" id="SSF53756">
    <property type="entry name" value="UDP-Glycosyltransferase/glycogen phosphorylase"/>
    <property type="match status" value="1"/>
</dbReference>
<name>A6W5E5_KINRD</name>
<keyword evidence="1" id="KW-0328">Glycosyltransferase</keyword>
<dbReference type="GO" id="GO:0016757">
    <property type="term" value="F:glycosyltransferase activity"/>
    <property type="evidence" value="ECO:0007669"/>
    <property type="project" value="UniProtKB-KW"/>
</dbReference>
<feature type="domain" description="Glycosyl transferase family 1" evidence="3">
    <location>
        <begin position="205"/>
        <end position="367"/>
    </location>
</feature>
<dbReference type="GO" id="GO:1901137">
    <property type="term" value="P:carbohydrate derivative biosynthetic process"/>
    <property type="evidence" value="ECO:0007669"/>
    <property type="project" value="UniProtKB-ARBA"/>
</dbReference>
<dbReference type="Gene3D" id="3.40.50.2000">
    <property type="entry name" value="Glycogen Phosphorylase B"/>
    <property type="match status" value="2"/>
</dbReference>
<dbReference type="eggNOG" id="COG0438">
    <property type="taxonomic scope" value="Bacteria"/>
</dbReference>
<protein>
    <submittedName>
        <fullName evidence="5">Glycosyl transferase group 1</fullName>
    </submittedName>
</protein>
<reference evidence="6" key="1">
    <citation type="journal article" date="2008" name="PLoS ONE">
        <title>Survival in nuclear waste, extreme resistance, and potential applications gleaned from the genome sequence of Kineococcus radiotolerans SRS30216.</title>
        <authorList>
            <person name="Bagwell C.E."/>
            <person name="Bhat S."/>
            <person name="Hawkins G.M."/>
            <person name="Smith B.W."/>
            <person name="Biswas T."/>
            <person name="Hoover T.R."/>
            <person name="Saunders E."/>
            <person name="Han C.S."/>
            <person name="Tsodikov O.V."/>
            <person name="Shimkets L.J."/>
        </authorList>
    </citation>
    <scope>NUCLEOTIDE SEQUENCE [LARGE SCALE GENOMIC DNA]</scope>
    <source>
        <strain evidence="6">ATCC BAA-149 / DSM 14245 / SRS30216</strain>
    </source>
</reference>
<accession>A6W5E5</accession>
<organism evidence="5 6">
    <name type="scientific">Kineococcus radiotolerans (strain ATCC BAA-149 / DSM 14245 / SRS30216)</name>
    <dbReference type="NCBI Taxonomy" id="266940"/>
    <lineage>
        <taxon>Bacteria</taxon>
        <taxon>Bacillati</taxon>
        <taxon>Actinomycetota</taxon>
        <taxon>Actinomycetes</taxon>
        <taxon>Kineosporiales</taxon>
        <taxon>Kineosporiaceae</taxon>
        <taxon>Kineococcus</taxon>
    </lineage>
</organism>
<evidence type="ECO:0000313" key="5">
    <source>
        <dbReference type="EMBL" id="ABS02034.1"/>
    </source>
</evidence>
<evidence type="ECO:0000259" key="4">
    <source>
        <dbReference type="Pfam" id="PF13439"/>
    </source>
</evidence>
<dbReference type="InterPro" id="IPR028098">
    <property type="entry name" value="Glyco_trans_4-like_N"/>
</dbReference>
<evidence type="ECO:0000256" key="1">
    <source>
        <dbReference type="ARBA" id="ARBA00022676"/>
    </source>
</evidence>
<proteinExistence type="predicted"/>
<keyword evidence="6" id="KW-1185">Reference proteome</keyword>
<dbReference type="AlphaFoldDB" id="A6W5E5"/>
<dbReference type="Pfam" id="PF00534">
    <property type="entry name" value="Glycos_transf_1"/>
    <property type="match status" value="1"/>
</dbReference>
<dbReference type="CAZy" id="GT4">
    <property type="family name" value="Glycosyltransferase Family 4"/>
</dbReference>
<keyword evidence="2 5" id="KW-0808">Transferase</keyword>
<dbReference type="STRING" id="266940.Krad_0545"/>
<dbReference type="Pfam" id="PF13439">
    <property type="entry name" value="Glyco_transf_4"/>
    <property type="match status" value="1"/>
</dbReference>
<evidence type="ECO:0000256" key="2">
    <source>
        <dbReference type="ARBA" id="ARBA00022679"/>
    </source>
</evidence>
<feature type="domain" description="Glycosyltransferase subfamily 4-like N-terminal" evidence="4">
    <location>
        <begin position="14"/>
        <end position="191"/>
    </location>
</feature>
<dbReference type="InterPro" id="IPR050194">
    <property type="entry name" value="Glycosyltransferase_grp1"/>
</dbReference>
<dbReference type="EMBL" id="CP000750">
    <property type="protein sequence ID" value="ABS02034.1"/>
    <property type="molecule type" value="Genomic_DNA"/>
</dbReference>
<evidence type="ECO:0000259" key="3">
    <source>
        <dbReference type="Pfam" id="PF00534"/>
    </source>
</evidence>
<dbReference type="InterPro" id="IPR001296">
    <property type="entry name" value="Glyco_trans_1"/>
</dbReference>
<dbReference type="PANTHER" id="PTHR45947:SF3">
    <property type="entry name" value="SULFOQUINOVOSYL TRANSFERASE SQD2"/>
    <property type="match status" value="1"/>
</dbReference>
<dbReference type="PANTHER" id="PTHR45947">
    <property type="entry name" value="SULFOQUINOVOSYL TRANSFERASE SQD2"/>
    <property type="match status" value="1"/>
</dbReference>
<dbReference type="KEGG" id="kra:Krad_0545"/>
<dbReference type="HOGENOM" id="CLU_009583_2_0_11"/>
<evidence type="ECO:0000313" key="6">
    <source>
        <dbReference type="Proteomes" id="UP000001116"/>
    </source>
</evidence>
<gene>
    <name evidence="5" type="ordered locus">Krad_0545</name>
</gene>
<dbReference type="Proteomes" id="UP000001116">
    <property type="component" value="Chromosome"/>
</dbReference>
<dbReference type="RefSeq" id="WP_012085129.1">
    <property type="nucleotide sequence ID" value="NC_009664.2"/>
</dbReference>
<sequence length="413" mass="43503">MRILIAADTYAPDVNGASTFAQRLAAGLTARHEVHVVAPARGPRSTRATVAGIVEHRLRAVPVVVGGTGLRFCPPVGLARAATRVLREVRPDVVHVQSHFLVGRALVGAANRLGIPVVATNHFMPENLTHHVPVGVRARAALHGWAWADAAAVFTRADVVTAPTPYAAALAERAGIPGPVLPISCGMDLHRFAPDPSGALRAGFRARHGIPDRPTIGYVGRLAPEKNVSELVEALALVRRLRPELDAQLLLVGDGAQRAGLLRRAAELGVADRVVSTGFVPEADLPAAYLACDAFANAGTAELQSLVVLEAMASGLPVLGVDACALPHLVRDGENGFLFPHARPDALAARLALVLGEPALAARMGARSLELAAEHDESRTLARFEELYALRRTARTTARSLQVTVPAPSGDRV</sequence>